<evidence type="ECO:0000313" key="5">
    <source>
        <dbReference type="Proteomes" id="UP000016568"/>
    </source>
</evidence>
<dbReference type="RefSeq" id="WP_021692022.1">
    <property type="nucleotide sequence ID" value="NZ_BASZ01000031.1"/>
</dbReference>
<evidence type="ECO:0000256" key="1">
    <source>
        <dbReference type="ARBA" id="ARBA00010515"/>
    </source>
</evidence>
<evidence type="ECO:0000256" key="2">
    <source>
        <dbReference type="ARBA" id="ARBA00022801"/>
    </source>
</evidence>
<dbReference type="SUPFAM" id="SSF53474">
    <property type="entry name" value="alpha/beta-Hydrolases"/>
    <property type="match status" value="1"/>
</dbReference>
<gene>
    <name evidence="4" type="ORF">NT2_31_00010</name>
</gene>
<comment type="similarity">
    <text evidence="1">Belongs to the 'GDXG' lipolytic enzyme family.</text>
</comment>
<dbReference type="InterPro" id="IPR013094">
    <property type="entry name" value="AB_hydrolase_3"/>
</dbReference>
<proteinExistence type="inferred from homology"/>
<name>U3A0M8_9SPHN</name>
<keyword evidence="5" id="KW-1185">Reference proteome</keyword>
<dbReference type="Pfam" id="PF07859">
    <property type="entry name" value="Abhydrolase_3"/>
    <property type="match status" value="1"/>
</dbReference>
<evidence type="ECO:0000259" key="3">
    <source>
        <dbReference type="Pfam" id="PF07859"/>
    </source>
</evidence>
<dbReference type="InterPro" id="IPR029058">
    <property type="entry name" value="AB_hydrolase_fold"/>
</dbReference>
<dbReference type="PANTHER" id="PTHR48081:SF30">
    <property type="entry name" value="ACETYL-HYDROLASE LIPR-RELATED"/>
    <property type="match status" value="1"/>
</dbReference>
<dbReference type="Gene3D" id="3.40.50.1820">
    <property type="entry name" value="alpha/beta hydrolase"/>
    <property type="match status" value="1"/>
</dbReference>
<comment type="caution">
    <text evidence="4">The sequence shown here is derived from an EMBL/GenBank/DDBJ whole genome shotgun (WGS) entry which is preliminary data.</text>
</comment>
<accession>U3A0M8</accession>
<dbReference type="Proteomes" id="UP000016568">
    <property type="component" value="Unassembled WGS sequence"/>
</dbReference>
<keyword evidence="2" id="KW-0378">Hydrolase</keyword>
<dbReference type="ESTHER" id="9sphn-u3a0m8">
    <property type="family name" value="GTSAGmotif"/>
</dbReference>
<dbReference type="KEGG" id="ntd:EGO55_04260"/>
<dbReference type="AlphaFoldDB" id="U3A0M8"/>
<dbReference type="InterPro" id="IPR050300">
    <property type="entry name" value="GDXG_lipolytic_enzyme"/>
</dbReference>
<evidence type="ECO:0000313" key="4">
    <source>
        <dbReference type="EMBL" id="GAD51204.1"/>
    </source>
</evidence>
<reference evidence="4 5" key="1">
    <citation type="submission" date="2013-09" db="EMBL/GenBank/DDBJ databases">
        <title>Whole genome shotgun sequence of Novosphingobium tardaugens NBRC 16725.</title>
        <authorList>
            <person name="Isaki S."/>
            <person name="Hosoyama A."/>
            <person name="Tsuchikane K."/>
            <person name="Katsumata H."/>
            <person name="Ando Y."/>
            <person name="Yamazaki S."/>
            <person name="Fujita N."/>
        </authorList>
    </citation>
    <scope>NUCLEOTIDE SEQUENCE [LARGE SCALE GENOMIC DNA]</scope>
    <source>
        <strain evidence="4 5">NBRC 16725</strain>
    </source>
</reference>
<organism evidence="4 5">
    <name type="scientific">Caenibius tardaugens NBRC 16725</name>
    <dbReference type="NCBI Taxonomy" id="1219035"/>
    <lineage>
        <taxon>Bacteria</taxon>
        <taxon>Pseudomonadati</taxon>
        <taxon>Pseudomonadota</taxon>
        <taxon>Alphaproteobacteria</taxon>
        <taxon>Sphingomonadales</taxon>
        <taxon>Erythrobacteraceae</taxon>
        <taxon>Caenibius</taxon>
    </lineage>
</organism>
<protein>
    <recommendedName>
        <fullName evidence="3">Alpha/beta hydrolase fold-3 domain-containing protein</fullName>
    </recommendedName>
</protein>
<dbReference type="PANTHER" id="PTHR48081">
    <property type="entry name" value="AB HYDROLASE SUPERFAMILY PROTEIN C4A8.06C"/>
    <property type="match status" value="1"/>
</dbReference>
<dbReference type="OrthoDB" id="9806180at2"/>
<dbReference type="eggNOG" id="COG0657">
    <property type="taxonomic scope" value="Bacteria"/>
</dbReference>
<sequence>MAGDTHLRAQKFPPPVSISAEARKILSVPMPERTIFPDLDDHAAWQKLIEERNQAYRSLFAKQVEGGGALKRDHISGVPVAIMPRPRSMKLPNDYVYMDIHGGGMIFFGGEYMNWMVEMTANSVQMEVVSIDYRMPPKYPYPAGLDDCLSVYLSLAEERGADKIIVGGSSAGGNLALALMLRLKTEGACLPAGLVLLSPEVDLTESGDSFQILDGIDILPSFMTVNKLYAADMALEHPLVSPLFGDFSGEFPPTFIQSGTRDLFLSNAVRLHRALRRVDADAELHIWEAMPHGRFPGSPEERDVDEEINKFIRKCVVGR</sequence>
<dbReference type="EMBL" id="BASZ01000031">
    <property type="protein sequence ID" value="GAD51204.1"/>
    <property type="molecule type" value="Genomic_DNA"/>
</dbReference>
<dbReference type="GO" id="GO:0004806">
    <property type="term" value="F:triacylglycerol lipase activity"/>
    <property type="evidence" value="ECO:0007669"/>
    <property type="project" value="TreeGrafter"/>
</dbReference>
<feature type="domain" description="Alpha/beta hydrolase fold-3" evidence="3">
    <location>
        <begin position="98"/>
        <end position="293"/>
    </location>
</feature>